<sequence>MLPTFLSDTRLYELTWRDEAGPDLAVEAWWGREALSGGFEICIDLLATDTHLELKRFLGRSLTLNTRLSDGSRASRSGLVRAAQKLGADGGFARYRLTVVPWIWLLSRGRHNRVFQEKTVIDIVETVFADYADVAAWQWSDEVAGFLADARPRSYCVQYGESDYAFVSRLLAEEGLGWCVEEDKEAPAGHRLRLFADSQRFPEDIVSQSANGGQGIRYHRADSQEDQDAILAFGERHRLASSVISAITYDYKAKKNVTLNITSAQPIGGKNAPVLESHDHPGLYAWANAAEAERYGRLAMEAREAGHRTWLGRSTVRSLRPGTVFDLIGLPIDPAKADAEHRYAATDITHLGINNLSGEAIATIAQRLGQGAQKIDASDALATGDALTPISAPPSLPTELLKLAVERGYGNTFDAHAANVPWRPELEDRSGARINPRPTAPGPMSALVVGPEGQTSPSGPDELWCDALGRVKIRFHWQQAETPDDRDSCWVRVLSRQAGPGMGWQWLPRIGQEVLVDFVGGDIDRPYLLGALYNGQGEGGISATPGGDSTKTQADNVFDSASDHRPSGQGNTAGGNSPAWHGAAETSHRHSAALTGFKSKEFGSASGYNQLLLDDSDQQQRLQLKSTQHHSELNLGHLIHQADNYRGSFRGTGTELRTDAWGALRGGQGLVMTTWAHPSAGASTAQPAGDMAPAMALLRQADTLARTLNQAAATHQTVQLSSAIGTQGQDQSKIDPEAAPLKALHKVSSGMVDAKDQSAAKQDAQQKITNASPDKRPHLTDPAIVQTGKAGIGHVAGQNLQYTNGETLVLASGEDTNLAIAGKARIHSGQAIGLLAGAIAPGDGNTGIKLIAAKDDIDLQAQSDEMKFLAKKDIKLVSATQHIDFAAAKKIHLAVQGGASITIDGGITVQCPGTITVHASKKSFTGPGQGSYALPQFPQTALPETVAAFSMLLTHIPGPSGKPLSDLDWQIVRASDEDGARMADKSLLKGVSNGEGRLALSQSEQDLLKDEYDDSPNNIWVRFGGQVRKLCITQEKEDWTDTQKMEYALDALGYTDMISNVDGSTPTETGHAKWARLCAGSMATEAVFNLIKKG</sequence>
<feature type="region of interest" description="Disordered" evidence="1">
    <location>
        <begin position="540"/>
        <end position="591"/>
    </location>
</feature>
<dbReference type="EMBL" id="CP000089">
    <property type="protein sequence ID" value="AAZ45150.1"/>
    <property type="molecule type" value="Genomic_DNA"/>
</dbReference>
<evidence type="ECO:0000256" key="1">
    <source>
        <dbReference type="SAM" id="MobiDB-lite"/>
    </source>
</evidence>
<dbReference type="NCBIfam" id="TIGR01646">
    <property type="entry name" value="vgr_GE"/>
    <property type="match status" value="1"/>
</dbReference>
<dbReference type="Pfam" id="PF10106">
    <property type="entry name" value="DUF2345"/>
    <property type="match status" value="1"/>
</dbReference>
<dbReference type="InterPro" id="IPR006531">
    <property type="entry name" value="Gp5/Vgr_OB"/>
</dbReference>
<gene>
    <name evidence="5" type="ordered locus">Daro_0391</name>
</gene>
<feature type="region of interest" description="Disordered" evidence="1">
    <location>
        <begin position="748"/>
        <end position="779"/>
    </location>
</feature>
<name>Q47J31_DECAR</name>
<dbReference type="InterPro" id="IPR037026">
    <property type="entry name" value="Vgr_OB-fold_dom_sf"/>
</dbReference>
<evidence type="ECO:0000259" key="4">
    <source>
        <dbReference type="Pfam" id="PF13296"/>
    </source>
</evidence>
<dbReference type="InterPro" id="IPR018769">
    <property type="entry name" value="VgrG2_DUF2345"/>
</dbReference>
<dbReference type="eggNOG" id="COG4253">
    <property type="taxonomic scope" value="Bacteria"/>
</dbReference>
<dbReference type="SUPFAM" id="SSF69255">
    <property type="entry name" value="gp5 N-terminal domain-like"/>
    <property type="match status" value="1"/>
</dbReference>
<accession>Q47J31</accession>
<dbReference type="InterPro" id="IPR006533">
    <property type="entry name" value="T6SS_Vgr_RhsGE"/>
</dbReference>
<evidence type="ECO:0000259" key="2">
    <source>
        <dbReference type="Pfam" id="PF04717"/>
    </source>
</evidence>
<protein>
    <submittedName>
        <fullName evidence="5">Rhs element Vgr protein</fullName>
    </submittedName>
</protein>
<dbReference type="SUPFAM" id="SSF69279">
    <property type="entry name" value="Phage tail proteins"/>
    <property type="match status" value="2"/>
</dbReference>
<dbReference type="Gene3D" id="2.30.110.50">
    <property type="match status" value="1"/>
</dbReference>
<dbReference type="Pfam" id="PF05954">
    <property type="entry name" value="Phage_GPD"/>
    <property type="match status" value="1"/>
</dbReference>
<evidence type="ECO:0000313" key="5">
    <source>
        <dbReference type="EMBL" id="AAZ45150.1"/>
    </source>
</evidence>
<proteinExistence type="predicted"/>
<dbReference type="OrthoDB" id="8590234at2"/>
<feature type="domain" description="DUF2345" evidence="3">
    <location>
        <begin position="774"/>
        <end position="927"/>
    </location>
</feature>
<dbReference type="Gene3D" id="4.10.220.110">
    <property type="match status" value="1"/>
</dbReference>
<dbReference type="KEGG" id="dar:Daro_0391"/>
<dbReference type="InterPro" id="IPR028244">
    <property type="entry name" value="T6SS_Rhs_Vgr_dom"/>
</dbReference>
<dbReference type="Pfam" id="PF04717">
    <property type="entry name" value="Phage_base_V"/>
    <property type="match status" value="1"/>
</dbReference>
<dbReference type="Gene3D" id="3.55.50.10">
    <property type="entry name" value="Baseplate protein-like domains"/>
    <property type="match status" value="1"/>
</dbReference>
<dbReference type="eggNOG" id="COG3501">
    <property type="taxonomic scope" value="Bacteria"/>
</dbReference>
<dbReference type="AlphaFoldDB" id="Q47J31"/>
<dbReference type="Pfam" id="PF13296">
    <property type="entry name" value="T6SS_Vgr"/>
    <property type="match status" value="1"/>
</dbReference>
<feature type="domain" description="Gp5/Type VI secretion system Vgr protein OB-fold" evidence="2">
    <location>
        <begin position="467"/>
        <end position="533"/>
    </location>
</feature>
<dbReference type="HOGENOM" id="CLU_004121_1_6_4"/>
<dbReference type="Gene3D" id="2.40.50.230">
    <property type="entry name" value="Gp5 N-terminal domain"/>
    <property type="match status" value="1"/>
</dbReference>
<evidence type="ECO:0000259" key="3">
    <source>
        <dbReference type="Pfam" id="PF10106"/>
    </source>
</evidence>
<organism evidence="5">
    <name type="scientific">Dechloromonas aromatica (strain RCB)</name>
    <dbReference type="NCBI Taxonomy" id="159087"/>
    <lineage>
        <taxon>Bacteria</taxon>
        <taxon>Pseudomonadati</taxon>
        <taxon>Pseudomonadota</taxon>
        <taxon>Betaproteobacteria</taxon>
        <taxon>Rhodocyclales</taxon>
        <taxon>Azonexaceae</taxon>
        <taxon>Dechloromonas</taxon>
    </lineage>
</organism>
<dbReference type="STRING" id="159087.Daro_0391"/>
<feature type="domain" description="Putative type VI secretion system Rhs element associated Vgr" evidence="4">
    <location>
        <begin position="605"/>
        <end position="712"/>
    </location>
</feature>
<reference evidence="5" key="1">
    <citation type="submission" date="2005-08" db="EMBL/GenBank/DDBJ databases">
        <title>Complete sequence of Dechloromonas aromatica RCB.</title>
        <authorList>
            <person name="Salinero K.K."/>
            <person name="Copeland A."/>
            <person name="Lucas S."/>
            <person name="Lapidus A."/>
            <person name="Barry K."/>
            <person name="Detter J.C."/>
            <person name="Glavina T."/>
            <person name="Hammon N."/>
            <person name="Israni S."/>
            <person name="Pitluck S."/>
            <person name="Di Bartolo G."/>
            <person name="Trong S."/>
            <person name="Schmutz J."/>
            <person name="Larimer F."/>
            <person name="Land M."/>
            <person name="Ivanova N."/>
            <person name="Richardson P."/>
        </authorList>
    </citation>
    <scope>NUCLEOTIDE SEQUENCE</scope>
    <source>
        <strain evidence="5">RCB</strain>
    </source>
</reference>